<evidence type="ECO:0000256" key="1">
    <source>
        <dbReference type="ARBA" id="ARBA00022468"/>
    </source>
</evidence>
<dbReference type="PROSITE" id="PS50085">
    <property type="entry name" value="RAPGAP"/>
    <property type="match status" value="1"/>
</dbReference>
<feature type="compositionally biased region" description="Basic and acidic residues" evidence="3">
    <location>
        <begin position="581"/>
        <end position="612"/>
    </location>
</feature>
<reference evidence="5 6" key="1">
    <citation type="journal article" date="2019" name="PLoS ONE">
        <title>Genomic analyses reveal an absence of contemporary introgressive admixture between fin whales and blue whales, despite known hybrids.</title>
        <authorList>
            <person name="Westbury M.V."/>
            <person name="Petersen B."/>
            <person name="Lorenzen E.D."/>
        </authorList>
    </citation>
    <scope>NUCLEOTIDE SEQUENCE [LARGE SCALE GENOMIC DNA]</scope>
    <source>
        <strain evidence="5">FinWhale-01</strain>
    </source>
</reference>
<dbReference type="PANTHER" id="PTHR15711:SF14">
    <property type="entry name" value="SIGNAL-INDUCED PROLIFERATION-ASSOCIATED PROTEIN 1"/>
    <property type="match status" value="1"/>
</dbReference>
<dbReference type="InterPro" id="IPR035974">
    <property type="entry name" value="Rap/Ran-GAP_sf"/>
</dbReference>
<sequence length="646" mass="70311">LGGEGELGLGGLVSPPVPPSLPNAAVSVLEEPQNRTSAYSLEHADLGAGYYRKYFYGKEHQNFFGLDEVLGPVAVSLRREEKESSGGGTLHSYRIIVRTTQVGWGHGNQTVDCLLNGLHLRTLRGTISEDVLPPGPPRGLSPRKLLEHVASRLSPTCLRLGSASPKVPRTLLTLDEQVLSFQRKVGILYCRAGQGSEEEMYNNQDAGPSFMQFLTLLGDVVRLKGFESYRAQLDTKSEAQGARASPHPNPRLEAGSCGGRGREAAKAEALGAHGLDLGWWWKGVVHLLAGGTEAPDCKQDGRFKPSRFPLLSLGVPNFLATADSTGTHSLYTTYQDHEIMFHVSTMLPYTPNNQQQLLRKRHIGNNIVTIVFQEPGSKPFCPTTIRSHFQHVFLVVRAHAPCTPHTSYRSFSELYMLSLQEPSRRGAPEPVQDEAPAVALLPTTKQLLQDGPGSPSGCEDRGDPAPELRASFLPRTLSLRNSISKTPVPTVMSEAGSETLEDEWQSISEIASTCNTILESLSREGEATRVLRAEPGWGFLPLPPCPDGPSVPTGPPIPESRDAKGTPKSDAEPEPGSLSEKVSHLESMLRKLQDDLQKEKADRAALEEEVRSLRHNNRRLQAESESAATRLLLASKQLGSPTSDLA</sequence>
<organism evidence="5 6">
    <name type="scientific">Balaenoptera physalus</name>
    <name type="common">Fin whale</name>
    <name type="synonym">Balaena physalus</name>
    <dbReference type="NCBI Taxonomy" id="9770"/>
    <lineage>
        <taxon>Eukaryota</taxon>
        <taxon>Metazoa</taxon>
        <taxon>Chordata</taxon>
        <taxon>Craniata</taxon>
        <taxon>Vertebrata</taxon>
        <taxon>Euteleostomi</taxon>
        <taxon>Mammalia</taxon>
        <taxon>Eutheria</taxon>
        <taxon>Laurasiatheria</taxon>
        <taxon>Artiodactyla</taxon>
        <taxon>Whippomorpha</taxon>
        <taxon>Cetacea</taxon>
        <taxon>Mysticeti</taxon>
        <taxon>Balaenopteridae</taxon>
        <taxon>Balaenoptera</taxon>
    </lineage>
</organism>
<evidence type="ECO:0000313" key="6">
    <source>
        <dbReference type="Proteomes" id="UP000437017"/>
    </source>
</evidence>
<dbReference type="EMBL" id="SGJD01000036">
    <property type="protein sequence ID" value="KAB0407480.1"/>
    <property type="molecule type" value="Genomic_DNA"/>
</dbReference>
<evidence type="ECO:0000313" key="5">
    <source>
        <dbReference type="EMBL" id="KAB0407480.1"/>
    </source>
</evidence>
<feature type="region of interest" description="Disordered" evidence="3">
    <location>
        <begin position="235"/>
        <end position="260"/>
    </location>
</feature>
<evidence type="ECO:0000259" key="4">
    <source>
        <dbReference type="PROSITE" id="PS50085"/>
    </source>
</evidence>
<dbReference type="GO" id="GO:0051056">
    <property type="term" value="P:regulation of small GTPase mediated signal transduction"/>
    <property type="evidence" value="ECO:0007669"/>
    <property type="project" value="InterPro"/>
</dbReference>
<feature type="domain" description="Rap-GAP" evidence="4">
    <location>
        <begin position="171"/>
        <end position="476"/>
    </location>
</feature>
<accession>A0A6A1QIZ5</accession>
<dbReference type="PANTHER" id="PTHR15711">
    <property type="entry name" value="RAP GTPASE-ACTIVATING PROTEIN"/>
    <property type="match status" value="1"/>
</dbReference>
<dbReference type="GO" id="GO:0005737">
    <property type="term" value="C:cytoplasm"/>
    <property type="evidence" value="ECO:0007669"/>
    <property type="project" value="TreeGrafter"/>
</dbReference>
<dbReference type="InterPro" id="IPR050989">
    <property type="entry name" value="Rap1_Ran_GAP"/>
</dbReference>
<dbReference type="Gene3D" id="3.40.50.11210">
    <property type="entry name" value="Rap/Ran-GAP"/>
    <property type="match status" value="1"/>
</dbReference>
<dbReference type="Proteomes" id="UP000437017">
    <property type="component" value="Unassembled WGS sequence"/>
</dbReference>
<dbReference type="Pfam" id="PF21022">
    <property type="entry name" value="Rap-GAP_dimer"/>
    <property type="match status" value="1"/>
</dbReference>
<protein>
    <recommendedName>
        <fullName evidence="4">Rap-GAP domain-containing protein</fullName>
    </recommendedName>
</protein>
<gene>
    <name evidence="5" type="ORF">E2I00_007654</name>
</gene>
<proteinExistence type="predicted"/>
<dbReference type="GO" id="GO:0005096">
    <property type="term" value="F:GTPase activator activity"/>
    <property type="evidence" value="ECO:0007669"/>
    <property type="project" value="UniProtKB-UniRule"/>
</dbReference>
<keyword evidence="6" id="KW-1185">Reference proteome</keyword>
<feature type="compositionally biased region" description="Basic and acidic residues" evidence="3">
    <location>
        <begin position="559"/>
        <end position="571"/>
    </location>
</feature>
<feature type="region of interest" description="Disordered" evidence="3">
    <location>
        <begin position="446"/>
        <end position="467"/>
    </location>
</feature>
<comment type="caution">
    <text evidence="5">The sequence shown here is derived from an EMBL/GenBank/DDBJ whole genome shotgun (WGS) entry which is preliminary data.</text>
</comment>
<dbReference type="SUPFAM" id="SSF111347">
    <property type="entry name" value="Rap/Ran-GAP"/>
    <property type="match status" value="2"/>
</dbReference>
<feature type="compositionally biased region" description="Pro residues" evidence="3">
    <location>
        <begin position="541"/>
        <end position="558"/>
    </location>
</feature>
<dbReference type="Gene3D" id="3.30.1120.160">
    <property type="match status" value="1"/>
</dbReference>
<dbReference type="Pfam" id="PF02145">
    <property type="entry name" value="Rap_GAP"/>
    <property type="match status" value="2"/>
</dbReference>
<dbReference type="AlphaFoldDB" id="A0A6A1QIZ5"/>
<feature type="region of interest" description="Disordered" evidence="3">
    <location>
        <begin position="541"/>
        <end position="625"/>
    </location>
</feature>
<evidence type="ECO:0000256" key="3">
    <source>
        <dbReference type="SAM" id="MobiDB-lite"/>
    </source>
</evidence>
<feature type="non-terminal residue" evidence="5">
    <location>
        <position position="1"/>
    </location>
</feature>
<dbReference type="InterPro" id="IPR000331">
    <property type="entry name" value="Rap/Ran_GAP_dom"/>
</dbReference>
<keyword evidence="1 2" id="KW-0343">GTPase activation</keyword>
<evidence type="ECO:0000256" key="2">
    <source>
        <dbReference type="PROSITE-ProRule" id="PRU00165"/>
    </source>
</evidence>
<name>A0A6A1QIZ5_BALPH</name>
<dbReference type="OrthoDB" id="2499658at2759"/>